<evidence type="ECO:0008006" key="4">
    <source>
        <dbReference type="Google" id="ProtNLM"/>
    </source>
</evidence>
<name>A0AAD4CE60_ASPNN</name>
<evidence type="ECO:0000313" key="2">
    <source>
        <dbReference type="EMBL" id="KAF9884632.1"/>
    </source>
</evidence>
<organism evidence="2 3">
    <name type="scientific">Aspergillus nanangensis</name>
    <dbReference type="NCBI Taxonomy" id="2582783"/>
    <lineage>
        <taxon>Eukaryota</taxon>
        <taxon>Fungi</taxon>
        <taxon>Dikarya</taxon>
        <taxon>Ascomycota</taxon>
        <taxon>Pezizomycotina</taxon>
        <taxon>Eurotiomycetes</taxon>
        <taxon>Eurotiomycetidae</taxon>
        <taxon>Eurotiales</taxon>
        <taxon>Aspergillaceae</taxon>
        <taxon>Aspergillus</taxon>
        <taxon>Aspergillus subgen. Circumdati</taxon>
    </lineage>
</organism>
<dbReference type="PANTHER" id="PTHR47784:SF13">
    <property type="entry name" value="ZN(II)2CYS6 TRANSCRIPTION FACTOR (EUROFUNG)"/>
    <property type="match status" value="1"/>
</dbReference>
<reference evidence="2" key="2">
    <citation type="submission" date="2020-02" db="EMBL/GenBank/DDBJ databases">
        <authorList>
            <person name="Gilchrist C.L.M."/>
            <person name="Chooi Y.-H."/>
        </authorList>
    </citation>
    <scope>NUCLEOTIDE SEQUENCE</scope>
    <source>
        <strain evidence="2">MST-FP2251</strain>
    </source>
</reference>
<accession>A0AAD4CE60</accession>
<sequence length="404" mass="45332">MPVRRSCRTPSSSSSSARNGCRECQHRRIKHTKEHHCRSQGLSHSITCQYISMSSSRAWSKTMSYPATSTTETMAPTSHDDRSMSHPLSHLTTVEGGDLNIPDLGLMVQWCTETYRSVSRNTAVEWIWHATIPREAMHHPFLMHAILALSSLHLAFTTPPGIVNGDLKTNYLRTAHAHRQQALLEQTKVIHKLDAANSNAAFAVSSLLIVFSFAMPLSSPTIKSATDPIDEVCHIFQGTQRSTHVFAEIIDWVSRGELRPLVMCDSSFPKMPDTSRLAIMALSRMNTTLTERDSGHETDIFDRTIGSLGHSLDSLARGGELMITAFQWIIQIPPRFIDLLRERHPFALVILAHYAVILHALRRHWWVGDWGDRLIRAIGHHLDAGWKRSISWVIDATGCFIAPG</sequence>
<dbReference type="Pfam" id="PF11951">
    <property type="entry name" value="Fungal_trans_2"/>
    <property type="match status" value="1"/>
</dbReference>
<evidence type="ECO:0000256" key="1">
    <source>
        <dbReference type="SAM" id="MobiDB-lite"/>
    </source>
</evidence>
<feature type="region of interest" description="Disordered" evidence="1">
    <location>
        <begin position="1"/>
        <end position="20"/>
    </location>
</feature>
<keyword evidence="3" id="KW-1185">Reference proteome</keyword>
<reference evidence="2" key="1">
    <citation type="journal article" date="2019" name="Beilstein J. Org. Chem.">
        <title>Nanangenines: drimane sesquiterpenoids as the dominant metabolite cohort of a novel Australian fungus, Aspergillus nanangensis.</title>
        <authorList>
            <person name="Lacey H.J."/>
            <person name="Gilchrist C.L.M."/>
            <person name="Crombie A."/>
            <person name="Kalaitzis J.A."/>
            <person name="Vuong D."/>
            <person name="Rutledge P.J."/>
            <person name="Turner P."/>
            <person name="Pitt J.I."/>
            <person name="Lacey E."/>
            <person name="Chooi Y.H."/>
            <person name="Piggott A.M."/>
        </authorList>
    </citation>
    <scope>NUCLEOTIDE SEQUENCE</scope>
    <source>
        <strain evidence="2">MST-FP2251</strain>
    </source>
</reference>
<protein>
    <recommendedName>
        <fullName evidence="4">Zn(II)2Cys6 transcription factor</fullName>
    </recommendedName>
</protein>
<dbReference type="Proteomes" id="UP001194746">
    <property type="component" value="Unassembled WGS sequence"/>
</dbReference>
<proteinExistence type="predicted"/>
<dbReference type="InterPro" id="IPR053157">
    <property type="entry name" value="Sterol_Uptake_Regulator"/>
</dbReference>
<comment type="caution">
    <text evidence="2">The sequence shown here is derived from an EMBL/GenBank/DDBJ whole genome shotgun (WGS) entry which is preliminary data.</text>
</comment>
<dbReference type="EMBL" id="VCAU01000116">
    <property type="protein sequence ID" value="KAF9884632.1"/>
    <property type="molecule type" value="Genomic_DNA"/>
</dbReference>
<gene>
    <name evidence="2" type="ORF">FE257_001385</name>
</gene>
<dbReference type="GO" id="GO:0001228">
    <property type="term" value="F:DNA-binding transcription activator activity, RNA polymerase II-specific"/>
    <property type="evidence" value="ECO:0007669"/>
    <property type="project" value="TreeGrafter"/>
</dbReference>
<dbReference type="AlphaFoldDB" id="A0AAD4CE60"/>
<dbReference type="InterPro" id="IPR021858">
    <property type="entry name" value="Fun_TF"/>
</dbReference>
<evidence type="ECO:0000313" key="3">
    <source>
        <dbReference type="Proteomes" id="UP001194746"/>
    </source>
</evidence>
<dbReference type="PANTHER" id="PTHR47784">
    <property type="entry name" value="STEROL UPTAKE CONTROL PROTEIN 2"/>
    <property type="match status" value="1"/>
</dbReference>